<dbReference type="AlphaFoldDB" id="A0AAW1X890"/>
<evidence type="ECO:0000256" key="4">
    <source>
        <dbReference type="RuleBase" id="RU003690"/>
    </source>
</evidence>
<sequence length="192" mass="22090">MDPLTNGDYPKIMKSLVGDRLPRFTKEESKLLKGSFDFIGLNYYTSAYAIDAPEFRTVSNVSYMTDSLTTTSYLRNGVPLVQRLPQMTSMFIQGESEIFCSSTKRKYNNPLVYITENGVDEINDPKLTLEEALADNQRIDYHFRHLDYLLASINDGVNVKGYFAWSLLDDFEWTLGYTVRFGINYVDYIKMG</sequence>
<dbReference type="SUPFAM" id="SSF51445">
    <property type="entry name" value="(Trans)glycosidases"/>
    <property type="match status" value="1"/>
</dbReference>
<dbReference type="EMBL" id="JBEDUW010000004">
    <property type="protein sequence ID" value="KAK9933188.1"/>
    <property type="molecule type" value="Genomic_DNA"/>
</dbReference>
<keyword evidence="3" id="KW-0326">Glycosidase</keyword>
<keyword evidence="6" id="KW-1185">Reference proteome</keyword>
<proteinExistence type="inferred from homology"/>
<dbReference type="Proteomes" id="UP001457282">
    <property type="component" value="Unassembled WGS sequence"/>
</dbReference>
<organism evidence="5 6">
    <name type="scientific">Rubus argutus</name>
    <name type="common">Southern blackberry</name>
    <dbReference type="NCBI Taxonomy" id="59490"/>
    <lineage>
        <taxon>Eukaryota</taxon>
        <taxon>Viridiplantae</taxon>
        <taxon>Streptophyta</taxon>
        <taxon>Embryophyta</taxon>
        <taxon>Tracheophyta</taxon>
        <taxon>Spermatophyta</taxon>
        <taxon>Magnoliopsida</taxon>
        <taxon>eudicotyledons</taxon>
        <taxon>Gunneridae</taxon>
        <taxon>Pentapetalae</taxon>
        <taxon>rosids</taxon>
        <taxon>fabids</taxon>
        <taxon>Rosales</taxon>
        <taxon>Rosaceae</taxon>
        <taxon>Rosoideae</taxon>
        <taxon>Rosoideae incertae sedis</taxon>
        <taxon>Rubus</taxon>
    </lineage>
</organism>
<comment type="similarity">
    <text evidence="1 4">Belongs to the glycosyl hydrolase 1 family.</text>
</comment>
<comment type="caution">
    <text evidence="5">The sequence shown here is derived from an EMBL/GenBank/DDBJ whole genome shotgun (WGS) entry which is preliminary data.</text>
</comment>
<evidence type="ECO:0000256" key="1">
    <source>
        <dbReference type="ARBA" id="ARBA00010838"/>
    </source>
</evidence>
<dbReference type="PANTHER" id="PTHR10353:SF137">
    <property type="entry name" value="MYROSINASE 3-RELATED"/>
    <property type="match status" value="1"/>
</dbReference>
<dbReference type="GO" id="GO:0005975">
    <property type="term" value="P:carbohydrate metabolic process"/>
    <property type="evidence" value="ECO:0007669"/>
    <property type="project" value="InterPro"/>
</dbReference>
<dbReference type="InterPro" id="IPR001360">
    <property type="entry name" value="Glyco_hydro_1"/>
</dbReference>
<dbReference type="InterPro" id="IPR017853">
    <property type="entry name" value="GH"/>
</dbReference>
<evidence type="ECO:0000313" key="6">
    <source>
        <dbReference type="Proteomes" id="UP001457282"/>
    </source>
</evidence>
<dbReference type="Gene3D" id="3.20.20.80">
    <property type="entry name" value="Glycosidases"/>
    <property type="match status" value="1"/>
</dbReference>
<evidence type="ECO:0000256" key="3">
    <source>
        <dbReference type="ARBA" id="ARBA00023295"/>
    </source>
</evidence>
<name>A0AAW1X890_RUBAR</name>
<evidence type="ECO:0000313" key="5">
    <source>
        <dbReference type="EMBL" id="KAK9933188.1"/>
    </source>
</evidence>
<reference evidence="5 6" key="1">
    <citation type="journal article" date="2023" name="G3 (Bethesda)">
        <title>A chromosome-length genome assembly and annotation of blackberry (Rubus argutus, cv. 'Hillquist').</title>
        <authorList>
            <person name="Bruna T."/>
            <person name="Aryal R."/>
            <person name="Dudchenko O."/>
            <person name="Sargent D.J."/>
            <person name="Mead D."/>
            <person name="Buti M."/>
            <person name="Cavallini A."/>
            <person name="Hytonen T."/>
            <person name="Andres J."/>
            <person name="Pham M."/>
            <person name="Weisz D."/>
            <person name="Mascagni F."/>
            <person name="Usai G."/>
            <person name="Natali L."/>
            <person name="Bassil N."/>
            <person name="Fernandez G.E."/>
            <person name="Lomsadze A."/>
            <person name="Armour M."/>
            <person name="Olukolu B."/>
            <person name="Poorten T."/>
            <person name="Britton C."/>
            <person name="Davik J."/>
            <person name="Ashrafi H."/>
            <person name="Aiden E.L."/>
            <person name="Borodovsky M."/>
            <person name="Worthington M."/>
        </authorList>
    </citation>
    <scope>NUCLEOTIDE SEQUENCE [LARGE SCALE GENOMIC DNA]</scope>
    <source>
        <strain evidence="5">PI 553951</strain>
    </source>
</reference>
<evidence type="ECO:0008006" key="7">
    <source>
        <dbReference type="Google" id="ProtNLM"/>
    </source>
</evidence>
<gene>
    <name evidence="5" type="ORF">M0R45_020392</name>
</gene>
<dbReference type="PANTHER" id="PTHR10353">
    <property type="entry name" value="GLYCOSYL HYDROLASE"/>
    <property type="match status" value="1"/>
</dbReference>
<protein>
    <recommendedName>
        <fullName evidence="7">Beta-glucosidase</fullName>
    </recommendedName>
</protein>
<dbReference type="PRINTS" id="PR00131">
    <property type="entry name" value="GLHYDRLASE1"/>
</dbReference>
<keyword evidence="2" id="KW-0378">Hydrolase</keyword>
<dbReference type="GO" id="GO:0008422">
    <property type="term" value="F:beta-glucosidase activity"/>
    <property type="evidence" value="ECO:0007669"/>
    <property type="project" value="TreeGrafter"/>
</dbReference>
<dbReference type="Pfam" id="PF00232">
    <property type="entry name" value="Glyco_hydro_1"/>
    <property type="match status" value="1"/>
</dbReference>
<evidence type="ECO:0000256" key="2">
    <source>
        <dbReference type="ARBA" id="ARBA00022801"/>
    </source>
</evidence>
<accession>A0AAW1X890</accession>